<evidence type="ECO:0000313" key="2">
    <source>
        <dbReference type="EMBL" id="SFT99213.1"/>
    </source>
</evidence>
<dbReference type="RefSeq" id="WP_072440584.1">
    <property type="nucleotide sequence ID" value="NZ_FONC01000008.1"/>
</dbReference>
<dbReference type="Proteomes" id="UP000198760">
    <property type="component" value="Unassembled WGS sequence"/>
</dbReference>
<sequence>MKNIAESMHDFDRENFRRVAAGLPENQEEQSQGEKLKALAGLFNGLFRELCAIFRECMGISTQKTLIGIVIPRDWHE</sequence>
<reference evidence="3 4" key="1">
    <citation type="submission" date="2016-10" db="EMBL/GenBank/DDBJ databases">
        <authorList>
            <person name="Varghese N."/>
            <person name="Submissions S."/>
        </authorList>
    </citation>
    <scope>NUCLEOTIDE SEQUENCE [LARGE SCALE GENOMIC DNA]</scope>
    <source>
        <strain evidence="2 3">NFIX06</strain>
        <strain evidence="1 4">NFIX08</strain>
    </source>
</reference>
<dbReference type="Proteomes" id="UP000199173">
    <property type="component" value="Unassembled WGS sequence"/>
</dbReference>
<name>A0AAX2EWA3_9ENTR</name>
<protein>
    <submittedName>
        <fullName evidence="1">Phage replication protein P</fullName>
    </submittedName>
</protein>
<evidence type="ECO:0000313" key="1">
    <source>
        <dbReference type="EMBL" id="SFR22331.1"/>
    </source>
</evidence>
<evidence type="ECO:0000313" key="4">
    <source>
        <dbReference type="Proteomes" id="UP000199173"/>
    </source>
</evidence>
<comment type="caution">
    <text evidence="1">The sequence shown here is derived from an EMBL/GenBank/DDBJ whole genome shotgun (WGS) entry which is preliminary data.</text>
</comment>
<accession>A0AAX2EWA3</accession>
<dbReference type="AlphaFoldDB" id="A0AAX2EWA3"/>
<dbReference type="EMBL" id="FOYJ01000009">
    <property type="protein sequence ID" value="SFR22331.1"/>
    <property type="molecule type" value="Genomic_DNA"/>
</dbReference>
<dbReference type="EMBL" id="FPAV01000008">
    <property type="protein sequence ID" value="SFT99213.1"/>
    <property type="molecule type" value="Genomic_DNA"/>
</dbReference>
<organism evidence="1 4">
    <name type="scientific">Kosakonia radicincitans</name>
    <dbReference type="NCBI Taxonomy" id="283686"/>
    <lineage>
        <taxon>Bacteria</taxon>
        <taxon>Pseudomonadati</taxon>
        <taxon>Pseudomonadota</taxon>
        <taxon>Gammaproteobacteria</taxon>
        <taxon>Enterobacterales</taxon>
        <taxon>Enterobacteriaceae</taxon>
        <taxon>Kosakonia</taxon>
    </lineage>
</organism>
<keyword evidence="3" id="KW-1185">Reference proteome</keyword>
<proteinExistence type="predicted"/>
<evidence type="ECO:0000313" key="3">
    <source>
        <dbReference type="Proteomes" id="UP000198760"/>
    </source>
</evidence>
<gene>
    <name evidence="2" type="ORF">SAMN03159428_03269</name>
    <name evidence="1" type="ORF">SAMN03159514_03808</name>
</gene>